<accession>A0A8S5Q051</accession>
<sequence>MLYKADPTLCADLPNIEQSLLLIRGGDFDAN</sequence>
<dbReference type="EMBL" id="BK015555">
    <property type="protein sequence ID" value="DAE12711.1"/>
    <property type="molecule type" value="Genomic_DNA"/>
</dbReference>
<name>A0A8S5Q051_9CAUD</name>
<evidence type="ECO:0000313" key="1">
    <source>
        <dbReference type="EMBL" id="DAE12711.1"/>
    </source>
</evidence>
<reference evidence="1" key="1">
    <citation type="journal article" date="2021" name="Proc. Natl. Acad. Sci. U.S.A.">
        <title>A Catalog of Tens of Thousands of Viruses from Human Metagenomes Reveals Hidden Associations with Chronic Diseases.</title>
        <authorList>
            <person name="Tisza M.J."/>
            <person name="Buck C.B."/>
        </authorList>
    </citation>
    <scope>NUCLEOTIDE SEQUENCE</scope>
    <source>
        <strain evidence="1">CtOCb13</strain>
    </source>
</reference>
<organism evidence="1">
    <name type="scientific">Siphoviridae sp. ctOCb13</name>
    <dbReference type="NCBI Taxonomy" id="2825477"/>
    <lineage>
        <taxon>Viruses</taxon>
        <taxon>Duplodnaviria</taxon>
        <taxon>Heunggongvirae</taxon>
        <taxon>Uroviricota</taxon>
        <taxon>Caudoviricetes</taxon>
    </lineage>
</organism>
<proteinExistence type="predicted"/>
<protein>
    <submittedName>
        <fullName evidence="1">Uncharacterized protein</fullName>
    </submittedName>
</protein>